<sequence length="637" mass="70750">MACWPLRRFWRQFFVIGIPLLFLPLPLLVPTKPACCAYVIAVMGFFWLTEVVPMAVVSLLPVILFPLMGVQPSKDVCRNYFKDSVMLFVGSLIVAVAVEESNLHKRMALRVLLWVGSQPRWLMLGFMSISGFLSMWMSNTATTAMITPIAEAVVLELFERKRGNARNNPDVVTVTSQNLSTTQDSNGVYHGKQTTTVTTTTTTQGTVTALSLNPLLINGERFHATRETDEKHPRGAYENYALEEKQTDGHFAKADEPFSVKDLTQHELRIAKGLVLSVAYAANIGGTATLTGTLPNIVFKGQIDTLYGQATGVNFATFLLYSVPGAIVTLFVAWLWLQWIFVTRCACGRKKVSDDPVSDTEAEGSQNISHIIRRQYAELGSMSFGEASVLFLFVLLVFSWLFRSPQFIPGWEVWFPKGYVTDATPAILVSFLFFIWPSRLWGFESSVRNVPAILTWKSMKRKFPWDVFLLLGGAIALADGTQASGLTDWLKEQMFYFAHLPSWAIVVVISLLIATVTEFASNGAIATIFLPVLAKLAEVADVNPLYFMIPATIACSFAFMLPVATPPNAIAFGCGYIKIWDMIKAGFMLNILAILILVVNVHTMGVWVFDVLNKPAWSDTSMNTDLQRLADFNQTMG</sequence>
<feature type="transmembrane region" description="Helical" evidence="6">
    <location>
        <begin position="80"/>
        <end position="98"/>
    </location>
</feature>
<evidence type="ECO:0000256" key="5">
    <source>
        <dbReference type="ARBA" id="ARBA00023136"/>
    </source>
</evidence>
<evidence type="ECO:0000256" key="3">
    <source>
        <dbReference type="ARBA" id="ARBA00022692"/>
    </source>
</evidence>
<dbReference type="Pfam" id="PF00939">
    <property type="entry name" value="Na_sulph_symp"/>
    <property type="match status" value="1"/>
</dbReference>
<dbReference type="GO" id="GO:0005310">
    <property type="term" value="F:dicarboxylic acid transmembrane transporter activity"/>
    <property type="evidence" value="ECO:0007669"/>
    <property type="project" value="UniProtKB-ARBA"/>
</dbReference>
<keyword evidence="5 6" id="KW-0472">Membrane</keyword>
<feature type="transmembrane region" description="Helical" evidence="6">
    <location>
        <begin position="463"/>
        <end position="483"/>
    </location>
</feature>
<accession>A0A1D1VIX6</accession>
<name>A0A1D1VIX6_RAMVA</name>
<dbReference type="OrthoDB" id="6493944at2759"/>
<keyword evidence="3 6" id="KW-0812">Transmembrane</keyword>
<feature type="transmembrane region" description="Helical" evidence="6">
    <location>
        <begin position="383"/>
        <end position="403"/>
    </location>
</feature>
<dbReference type="STRING" id="947166.A0A1D1VIX6"/>
<comment type="subcellular location">
    <subcellularLocation>
        <location evidence="1">Membrane</location>
        <topology evidence="1">Multi-pass membrane protein</topology>
    </subcellularLocation>
</comment>
<evidence type="ECO:0000313" key="7">
    <source>
        <dbReference type="EMBL" id="GAV01550.1"/>
    </source>
</evidence>
<comment type="caution">
    <text evidence="7">The sequence shown here is derived from an EMBL/GenBank/DDBJ whole genome shotgun (WGS) entry which is preliminary data.</text>
</comment>
<feature type="transmembrane region" description="Helical" evidence="6">
    <location>
        <begin position="318"/>
        <end position="341"/>
    </location>
</feature>
<dbReference type="PANTHER" id="PTHR10283:SF82">
    <property type="entry name" value="SOLUTE CARRIER FAMILY 13 MEMBER 2"/>
    <property type="match status" value="1"/>
</dbReference>
<dbReference type="Proteomes" id="UP000186922">
    <property type="component" value="Unassembled WGS sequence"/>
</dbReference>
<comment type="similarity">
    <text evidence="2">Belongs to the SLC13A/DASS transporter (TC 2.A.47) family. NADC subfamily.</text>
</comment>
<evidence type="ECO:0000256" key="4">
    <source>
        <dbReference type="ARBA" id="ARBA00022989"/>
    </source>
</evidence>
<feature type="transmembrane region" description="Helical" evidence="6">
    <location>
        <begin position="585"/>
        <end position="609"/>
    </location>
</feature>
<dbReference type="PANTHER" id="PTHR10283">
    <property type="entry name" value="SOLUTE CARRIER FAMILY 13 MEMBER"/>
    <property type="match status" value="1"/>
</dbReference>
<feature type="transmembrane region" description="Helical" evidence="6">
    <location>
        <begin position="46"/>
        <end position="68"/>
    </location>
</feature>
<feature type="transmembrane region" description="Helical" evidence="6">
    <location>
        <begin position="274"/>
        <end position="298"/>
    </location>
</feature>
<keyword evidence="8" id="KW-1185">Reference proteome</keyword>
<feature type="transmembrane region" description="Helical" evidence="6">
    <location>
        <begin position="503"/>
        <end position="533"/>
    </location>
</feature>
<feature type="transmembrane region" description="Helical" evidence="6">
    <location>
        <begin position="545"/>
        <end position="565"/>
    </location>
</feature>
<proteinExistence type="inferred from homology"/>
<keyword evidence="4 6" id="KW-1133">Transmembrane helix</keyword>
<evidence type="ECO:0000313" key="8">
    <source>
        <dbReference type="Proteomes" id="UP000186922"/>
    </source>
</evidence>
<gene>
    <name evidence="7" type="primary">RvY_12246-1</name>
    <name evidence="7" type="synonym">RvY_12246.1</name>
    <name evidence="7" type="ORF">RvY_12246</name>
</gene>
<organism evidence="7 8">
    <name type="scientific">Ramazzottius varieornatus</name>
    <name type="common">Water bear</name>
    <name type="synonym">Tardigrade</name>
    <dbReference type="NCBI Taxonomy" id="947166"/>
    <lineage>
        <taxon>Eukaryota</taxon>
        <taxon>Metazoa</taxon>
        <taxon>Ecdysozoa</taxon>
        <taxon>Tardigrada</taxon>
        <taxon>Eutardigrada</taxon>
        <taxon>Parachela</taxon>
        <taxon>Hypsibioidea</taxon>
        <taxon>Ramazzottiidae</taxon>
        <taxon>Ramazzottius</taxon>
    </lineage>
</organism>
<protein>
    <recommendedName>
        <fullName evidence="9">Citrate transporter-like domain-containing protein</fullName>
    </recommendedName>
</protein>
<reference evidence="7 8" key="1">
    <citation type="journal article" date="2016" name="Nat. Commun.">
        <title>Extremotolerant tardigrade genome and improved radiotolerance of human cultured cells by tardigrade-unique protein.</title>
        <authorList>
            <person name="Hashimoto T."/>
            <person name="Horikawa D.D."/>
            <person name="Saito Y."/>
            <person name="Kuwahara H."/>
            <person name="Kozuka-Hata H."/>
            <person name="Shin-I T."/>
            <person name="Minakuchi Y."/>
            <person name="Ohishi K."/>
            <person name="Motoyama A."/>
            <person name="Aizu T."/>
            <person name="Enomoto A."/>
            <person name="Kondo K."/>
            <person name="Tanaka S."/>
            <person name="Hara Y."/>
            <person name="Koshikawa S."/>
            <person name="Sagara H."/>
            <person name="Miura T."/>
            <person name="Yokobori S."/>
            <person name="Miyagawa K."/>
            <person name="Suzuki Y."/>
            <person name="Kubo T."/>
            <person name="Oyama M."/>
            <person name="Kohara Y."/>
            <person name="Fujiyama A."/>
            <person name="Arakawa K."/>
            <person name="Katayama T."/>
            <person name="Toyoda A."/>
            <person name="Kunieda T."/>
        </authorList>
    </citation>
    <scope>NUCLEOTIDE SEQUENCE [LARGE SCALE GENOMIC DNA]</scope>
    <source>
        <strain evidence="7 8">YOKOZUNA-1</strain>
    </source>
</reference>
<evidence type="ECO:0008006" key="9">
    <source>
        <dbReference type="Google" id="ProtNLM"/>
    </source>
</evidence>
<evidence type="ECO:0000256" key="6">
    <source>
        <dbReference type="SAM" id="Phobius"/>
    </source>
</evidence>
<dbReference type="EMBL" id="BDGG01000007">
    <property type="protein sequence ID" value="GAV01550.1"/>
    <property type="molecule type" value="Genomic_DNA"/>
</dbReference>
<feature type="transmembrane region" description="Helical" evidence="6">
    <location>
        <begin position="118"/>
        <end position="137"/>
    </location>
</feature>
<evidence type="ECO:0000256" key="2">
    <source>
        <dbReference type="ARBA" id="ARBA00006772"/>
    </source>
</evidence>
<dbReference type="AlphaFoldDB" id="A0A1D1VIX6"/>
<dbReference type="GO" id="GO:0015556">
    <property type="term" value="F:C4-dicarboxylate transmembrane transporter activity"/>
    <property type="evidence" value="ECO:0007669"/>
    <property type="project" value="UniProtKB-ARBA"/>
</dbReference>
<dbReference type="InterPro" id="IPR001898">
    <property type="entry name" value="SLC13A/DASS"/>
</dbReference>
<evidence type="ECO:0000256" key="1">
    <source>
        <dbReference type="ARBA" id="ARBA00004141"/>
    </source>
</evidence>
<dbReference type="CDD" id="cd01115">
    <property type="entry name" value="SLC13_permease"/>
    <property type="match status" value="1"/>
</dbReference>
<feature type="transmembrane region" description="Helical" evidence="6">
    <location>
        <begin position="423"/>
        <end position="442"/>
    </location>
</feature>
<dbReference type="GO" id="GO:0005886">
    <property type="term" value="C:plasma membrane"/>
    <property type="evidence" value="ECO:0007669"/>
    <property type="project" value="TreeGrafter"/>
</dbReference>